<dbReference type="InterPro" id="IPR020084">
    <property type="entry name" value="NUDIX_hydrolase_CS"/>
</dbReference>
<dbReference type="GO" id="GO:0005829">
    <property type="term" value="C:cytosol"/>
    <property type="evidence" value="ECO:0007669"/>
    <property type="project" value="TreeGrafter"/>
</dbReference>
<dbReference type="GO" id="GO:0050661">
    <property type="term" value="F:NADP binding"/>
    <property type="evidence" value="ECO:0007669"/>
    <property type="project" value="InterPro"/>
</dbReference>
<keyword evidence="7" id="KW-0560">Oxidoreductase</keyword>
<dbReference type="CDD" id="cd00209">
    <property type="entry name" value="DHFR"/>
    <property type="match status" value="1"/>
</dbReference>
<dbReference type="Gene3D" id="3.90.79.10">
    <property type="entry name" value="Nucleoside Triphosphate Pyrophosphohydrolase"/>
    <property type="match status" value="1"/>
</dbReference>
<dbReference type="GO" id="GO:0006730">
    <property type="term" value="P:one-carbon metabolic process"/>
    <property type="evidence" value="ECO:0007669"/>
    <property type="project" value="UniProtKB-KW"/>
</dbReference>
<evidence type="ECO:0000313" key="11">
    <source>
        <dbReference type="EMBL" id="AXH97746.1"/>
    </source>
</evidence>
<protein>
    <recommendedName>
        <fullName evidence="3">dihydrofolate reductase</fullName>
        <ecNumber evidence="3">1.5.1.3</ecNumber>
    </recommendedName>
</protein>
<keyword evidence="5" id="KW-0378">Hydrolase</keyword>
<name>A0A345NRT8_9MICO</name>
<dbReference type="GO" id="GO:0016787">
    <property type="term" value="F:hydrolase activity"/>
    <property type="evidence" value="ECO:0007669"/>
    <property type="project" value="UniProtKB-KW"/>
</dbReference>
<dbReference type="PROSITE" id="PS51462">
    <property type="entry name" value="NUDIX"/>
    <property type="match status" value="1"/>
</dbReference>
<comment type="similarity">
    <text evidence="2 8">Belongs to the dihydrofolate reductase family.</text>
</comment>
<evidence type="ECO:0000256" key="3">
    <source>
        <dbReference type="ARBA" id="ARBA00012856"/>
    </source>
</evidence>
<proteinExistence type="inferred from homology"/>
<evidence type="ECO:0000256" key="4">
    <source>
        <dbReference type="ARBA" id="ARBA00022563"/>
    </source>
</evidence>
<dbReference type="SUPFAM" id="SSF53597">
    <property type="entry name" value="Dihydrofolate reductase-like"/>
    <property type="match status" value="1"/>
</dbReference>
<gene>
    <name evidence="11" type="ORF">DV701_17960</name>
</gene>
<dbReference type="PANTHER" id="PTHR48069:SF3">
    <property type="entry name" value="DIHYDROFOLATE REDUCTASE"/>
    <property type="match status" value="1"/>
</dbReference>
<evidence type="ECO:0000256" key="6">
    <source>
        <dbReference type="ARBA" id="ARBA00022857"/>
    </source>
</evidence>
<dbReference type="GO" id="GO:0046654">
    <property type="term" value="P:tetrahydrofolate biosynthetic process"/>
    <property type="evidence" value="ECO:0007669"/>
    <property type="project" value="UniProtKB-UniPathway"/>
</dbReference>
<dbReference type="InterPro" id="IPR015797">
    <property type="entry name" value="NUDIX_hydrolase-like_dom_sf"/>
</dbReference>
<dbReference type="PROSITE" id="PS00893">
    <property type="entry name" value="NUDIX_BOX"/>
    <property type="match status" value="1"/>
</dbReference>
<dbReference type="PROSITE" id="PS51330">
    <property type="entry name" value="DHFR_2"/>
    <property type="match status" value="1"/>
</dbReference>
<dbReference type="Pfam" id="PF00293">
    <property type="entry name" value="NUDIX"/>
    <property type="match status" value="1"/>
</dbReference>
<dbReference type="RefSeq" id="WP_114930408.1">
    <property type="nucleotide sequence ID" value="NZ_CP031229.1"/>
</dbReference>
<accession>A0A345NRT8</accession>
<reference evidence="11 12" key="1">
    <citation type="submission" date="2018-07" db="EMBL/GenBank/DDBJ databases">
        <title>Complete genome sequencing of Ornithinimicrobium sp. AMA3305.</title>
        <authorList>
            <person name="Bae J.-W."/>
        </authorList>
    </citation>
    <scope>NUCLEOTIDE SEQUENCE [LARGE SCALE GENOMIC DNA]</scope>
    <source>
        <strain evidence="11 12">AMA3305</strain>
    </source>
</reference>
<dbReference type="EMBL" id="CP031229">
    <property type="protein sequence ID" value="AXH97746.1"/>
    <property type="molecule type" value="Genomic_DNA"/>
</dbReference>
<dbReference type="InterPro" id="IPR000086">
    <property type="entry name" value="NUDIX_hydrolase_dom"/>
</dbReference>
<feature type="domain" description="Nudix hydrolase" evidence="10">
    <location>
        <begin position="13"/>
        <end position="151"/>
    </location>
</feature>
<dbReference type="SUPFAM" id="SSF55811">
    <property type="entry name" value="Nudix"/>
    <property type="match status" value="1"/>
</dbReference>
<evidence type="ECO:0000259" key="10">
    <source>
        <dbReference type="PROSITE" id="PS51462"/>
    </source>
</evidence>
<dbReference type="GO" id="GO:0046452">
    <property type="term" value="P:dihydrofolate metabolic process"/>
    <property type="evidence" value="ECO:0007669"/>
    <property type="project" value="TreeGrafter"/>
</dbReference>
<keyword evidence="6" id="KW-0521">NADP</keyword>
<dbReference type="CDD" id="cd04683">
    <property type="entry name" value="NUDIX_Hydrolase"/>
    <property type="match status" value="1"/>
</dbReference>
<dbReference type="Pfam" id="PF00186">
    <property type="entry name" value="DHFR_1"/>
    <property type="match status" value="1"/>
</dbReference>
<evidence type="ECO:0000256" key="2">
    <source>
        <dbReference type="ARBA" id="ARBA00009539"/>
    </source>
</evidence>
<comment type="pathway">
    <text evidence="1">Cofactor biosynthesis; tetrahydrofolate biosynthesis; 5,6,7,8-tetrahydrofolate from 7,8-dihydrofolate: step 1/1.</text>
</comment>
<evidence type="ECO:0000256" key="8">
    <source>
        <dbReference type="RuleBase" id="RU004474"/>
    </source>
</evidence>
<dbReference type="AlphaFoldDB" id="A0A345NRT8"/>
<dbReference type="GO" id="GO:0046655">
    <property type="term" value="P:folic acid metabolic process"/>
    <property type="evidence" value="ECO:0007669"/>
    <property type="project" value="TreeGrafter"/>
</dbReference>
<dbReference type="OrthoDB" id="9804315at2"/>
<keyword evidence="12" id="KW-1185">Reference proteome</keyword>
<evidence type="ECO:0000259" key="9">
    <source>
        <dbReference type="PROSITE" id="PS51330"/>
    </source>
</evidence>
<feature type="domain" description="DHFR" evidence="9">
    <location>
        <begin position="165"/>
        <end position="318"/>
    </location>
</feature>
<dbReference type="PROSITE" id="PS00075">
    <property type="entry name" value="DHFR_1"/>
    <property type="match status" value="1"/>
</dbReference>
<evidence type="ECO:0000256" key="1">
    <source>
        <dbReference type="ARBA" id="ARBA00004903"/>
    </source>
</evidence>
<dbReference type="KEGG" id="orn:DV701_17960"/>
<dbReference type="Gene3D" id="3.40.430.10">
    <property type="entry name" value="Dihydrofolate Reductase, subunit A"/>
    <property type="match status" value="1"/>
</dbReference>
<evidence type="ECO:0000256" key="5">
    <source>
        <dbReference type="ARBA" id="ARBA00022801"/>
    </source>
</evidence>
<dbReference type="EC" id="1.5.1.3" evidence="3"/>
<dbReference type="InterPro" id="IPR017925">
    <property type="entry name" value="DHFR_CS"/>
</dbReference>
<dbReference type="InterPro" id="IPR024072">
    <property type="entry name" value="DHFR-like_dom_sf"/>
</dbReference>
<dbReference type="UniPathway" id="UPA00077">
    <property type="reaction ID" value="UER00158"/>
</dbReference>
<dbReference type="PRINTS" id="PR00070">
    <property type="entry name" value="DHFR"/>
</dbReference>
<dbReference type="GO" id="GO:0004146">
    <property type="term" value="F:dihydrofolate reductase activity"/>
    <property type="evidence" value="ECO:0007669"/>
    <property type="project" value="UniProtKB-EC"/>
</dbReference>
<sequence>MTPRATPTTDRFQVVPAAYVALVRDGKDGPQVLLQLRRGTGFMDGRWACGAAGHVELGESATQAAVREAAEELGVTLDPAALDYVATLHRTVAVHQPIEERVDLFFAARTWEGRPAALEGDKAADLRWWPLDALPELLVPHERQALDVLAAGAAPRLLTRGFGQTLTLVAAVGRNGVIGDGSTMPWHLPADLRFFKETTLGGTMLMGRGTWDSIGRALPGRRTIVVTRRPDWSAPGAEVAHSIAEALALAGDEEVYVVGGGQVYAQTVDHASRLVLTEVDLEPAGTTRFPEVDRQVWQEVSRVPGEPPVDAWVTWERR</sequence>
<dbReference type="InterPro" id="IPR012259">
    <property type="entry name" value="DHFR"/>
</dbReference>
<dbReference type="InterPro" id="IPR001796">
    <property type="entry name" value="DHFR_dom"/>
</dbReference>
<dbReference type="Proteomes" id="UP000253790">
    <property type="component" value="Chromosome"/>
</dbReference>
<keyword evidence="4" id="KW-0554">One-carbon metabolism</keyword>
<evidence type="ECO:0000256" key="7">
    <source>
        <dbReference type="ARBA" id="ARBA00023002"/>
    </source>
</evidence>
<dbReference type="PANTHER" id="PTHR48069">
    <property type="entry name" value="DIHYDROFOLATE REDUCTASE"/>
    <property type="match status" value="1"/>
</dbReference>
<evidence type="ECO:0000313" key="12">
    <source>
        <dbReference type="Proteomes" id="UP000253790"/>
    </source>
</evidence>
<organism evidence="11 12">
    <name type="scientific">Ornithinimicrobium avium</name>
    <dbReference type="NCBI Taxonomy" id="2283195"/>
    <lineage>
        <taxon>Bacteria</taxon>
        <taxon>Bacillati</taxon>
        <taxon>Actinomycetota</taxon>
        <taxon>Actinomycetes</taxon>
        <taxon>Micrococcales</taxon>
        <taxon>Ornithinimicrobiaceae</taxon>
        <taxon>Ornithinimicrobium</taxon>
    </lineage>
</organism>